<evidence type="ECO:0000313" key="2">
    <source>
        <dbReference type="Proteomes" id="UP000464086"/>
    </source>
</evidence>
<accession>A0A6P1GH87</accession>
<dbReference type="RefSeq" id="WP_159366629.1">
    <property type="nucleotide sequence ID" value="NZ_CP047218.1"/>
</dbReference>
<reference evidence="1 2" key="1">
    <citation type="submission" date="2019-12" db="EMBL/GenBank/DDBJ databases">
        <title>Functional and genomic insights into the Sphingobium yanoikuyae YC-JY1, a bacterium efficiently degrading bisphenol A.</title>
        <authorList>
            <person name="Jia Y."/>
            <person name="Li X."/>
            <person name="Wang J."/>
            <person name="Eltoukhy A."/>
            <person name="Lamraoui I."/>
            <person name="Yan Y."/>
        </authorList>
    </citation>
    <scope>NUCLEOTIDE SEQUENCE [LARGE SCALE GENOMIC DNA]</scope>
    <source>
        <strain evidence="1 2">YC-JY1</strain>
    </source>
</reference>
<evidence type="ECO:0000313" key="1">
    <source>
        <dbReference type="EMBL" id="QHD67778.1"/>
    </source>
</evidence>
<dbReference type="AlphaFoldDB" id="A0A6P1GH87"/>
<dbReference type="Proteomes" id="UP000464086">
    <property type="component" value="Chromosome"/>
</dbReference>
<sequence>MLYSEAFQKLGYRLVRPRLDWTASKDDGICVSLWKKEIDWEARPLSMSSQVRSGPLEDWVGRHGNKLRKKHLAVALKEYGGWVDAVIVEGEPGAGVDRAEPWRPKARQGLKWRVVAFDVETGHFTVEAHQMRDVGVANL</sequence>
<proteinExistence type="predicted"/>
<dbReference type="EMBL" id="CP047218">
    <property type="protein sequence ID" value="QHD67778.1"/>
    <property type="molecule type" value="Genomic_DNA"/>
</dbReference>
<organism evidence="1 2">
    <name type="scientific">Sphingobium yanoikuyae</name>
    <name type="common">Sphingomonas yanoikuyae</name>
    <dbReference type="NCBI Taxonomy" id="13690"/>
    <lineage>
        <taxon>Bacteria</taxon>
        <taxon>Pseudomonadati</taxon>
        <taxon>Pseudomonadota</taxon>
        <taxon>Alphaproteobacteria</taxon>
        <taxon>Sphingomonadales</taxon>
        <taxon>Sphingomonadaceae</taxon>
        <taxon>Sphingobium</taxon>
    </lineage>
</organism>
<gene>
    <name evidence="1" type="ORF">GS397_12530</name>
</gene>
<protein>
    <submittedName>
        <fullName evidence="1">Uncharacterized protein</fullName>
    </submittedName>
</protein>
<name>A0A6P1GH87_SPHYA</name>